<dbReference type="PANTHER" id="PTHR36383">
    <property type="entry name" value="OS09G0529350 PROTEIN"/>
    <property type="match status" value="1"/>
</dbReference>
<feature type="compositionally biased region" description="Basic and acidic residues" evidence="1">
    <location>
        <begin position="20"/>
        <end position="29"/>
    </location>
</feature>
<evidence type="ECO:0000313" key="3">
    <source>
        <dbReference type="EMBL" id="KAL3738846.1"/>
    </source>
</evidence>
<dbReference type="Proteomes" id="UP001634007">
    <property type="component" value="Unassembled WGS sequence"/>
</dbReference>
<accession>A0ABD3KM78</accession>
<name>A0ABD3KM78_EUCGL</name>
<organism evidence="3 4">
    <name type="scientific">Eucalyptus globulus</name>
    <name type="common">Tasmanian blue gum</name>
    <dbReference type="NCBI Taxonomy" id="34317"/>
    <lineage>
        <taxon>Eukaryota</taxon>
        <taxon>Viridiplantae</taxon>
        <taxon>Streptophyta</taxon>
        <taxon>Embryophyta</taxon>
        <taxon>Tracheophyta</taxon>
        <taxon>Spermatophyta</taxon>
        <taxon>Magnoliopsida</taxon>
        <taxon>eudicotyledons</taxon>
        <taxon>Gunneridae</taxon>
        <taxon>Pentapetalae</taxon>
        <taxon>rosids</taxon>
        <taxon>malvids</taxon>
        <taxon>Myrtales</taxon>
        <taxon>Myrtaceae</taxon>
        <taxon>Myrtoideae</taxon>
        <taxon>Eucalypteae</taxon>
        <taxon>Eucalyptus</taxon>
    </lineage>
</organism>
<keyword evidence="2" id="KW-0472">Membrane</keyword>
<feature type="region of interest" description="Disordered" evidence="1">
    <location>
        <begin position="95"/>
        <end position="114"/>
    </location>
</feature>
<evidence type="ECO:0008006" key="5">
    <source>
        <dbReference type="Google" id="ProtNLM"/>
    </source>
</evidence>
<evidence type="ECO:0000256" key="2">
    <source>
        <dbReference type="SAM" id="Phobius"/>
    </source>
</evidence>
<feature type="region of interest" description="Disordered" evidence="1">
    <location>
        <begin position="1"/>
        <end position="31"/>
    </location>
</feature>
<evidence type="ECO:0000256" key="1">
    <source>
        <dbReference type="SAM" id="MobiDB-lite"/>
    </source>
</evidence>
<keyword evidence="2" id="KW-0812">Transmembrane</keyword>
<reference evidence="3 4" key="1">
    <citation type="submission" date="2024-11" db="EMBL/GenBank/DDBJ databases">
        <title>Chromosome-level genome assembly of Eucalyptus globulus Labill. provides insights into its genome evolution.</title>
        <authorList>
            <person name="Li X."/>
        </authorList>
    </citation>
    <scope>NUCLEOTIDE SEQUENCE [LARGE SCALE GENOMIC DNA]</scope>
    <source>
        <strain evidence="3">CL2024</strain>
        <tissue evidence="3">Fresh tender leaves</tissue>
    </source>
</reference>
<dbReference type="PANTHER" id="PTHR36383:SF1">
    <property type="entry name" value="PROTEIN, PUTATIVE-RELATED"/>
    <property type="match status" value="1"/>
</dbReference>
<evidence type="ECO:0000313" key="4">
    <source>
        <dbReference type="Proteomes" id="UP001634007"/>
    </source>
</evidence>
<comment type="caution">
    <text evidence="3">The sequence shown here is derived from an EMBL/GenBank/DDBJ whole genome shotgun (WGS) entry which is preliminary data.</text>
</comment>
<keyword evidence="2" id="KW-1133">Transmembrane helix</keyword>
<keyword evidence="4" id="KW-1185">Reference proteome</keyword>
<dbReference type="AlphaFoldDB" id="A0ABD3KM78"/>
<proteinExistence type="predicted"/>
<feature type="transmembrane region" description="Helical" evidence="2">
    <location>
        <begin position="190"/>
        <end position="210"/>
    </location>
</feature>
<gene>
    <name evidence="3" type="ORF">ACJRO7_020251</name>
</gene>
<protein>
    <recommendedName>
        <fullName evidence="5">Transmembrane protein</fullName>
    </recommendedName>
</protein>
<sequence length="231" mass="25673">MPRARPASTSNLSGKCSVSESERSSDLKDAPSGFVDARVEALLGREENSGLLDALERASQGVDKGWRELAEVERREFEAQESQRELSEARALVEEAEGSLSQTANAQEEERDGMQINREEQRWEVCTLADLPLPLTQVAVVSRLVLPSAINFVSCLPFKIAFCCAFGRYLDNLRALISRSFLSHAFSDAVYIAKGLLIFVFAAVGLDFLFKMRISSPFPIERPELRTPLDD</sequence>
<dbReference type="EMBL" id="JBJKBG010000005">
    <property type="protein sequence ID" value="KAL3738846.1"/>
    <property type="molecule type" value="Genomic_DNA"/>
</dbReference>
<feature type="compositionally biased region" description="Polar residues" evidence="1">
    <location>
        <begin position="7"/>
        <end position="19"/>
    </location>
</feature>